<feature type="transmembrane region" description="Helical" evidence="2">
    <location>
        <begin position="22"/>
        <end position="40"/>
    </location>
</feature>
<keyword evidence="2" id="KW-1133">Transmembrane helix</keyword>
<evidence type="ECO:0000259" key="3">
    <source>
        <dbReference type="Pfam" id="PF07811"/>
    </source>
</evidence>
<name>A0A084SZK4_9BACT</name>
<dbReference type="EMBL" id="JPMI01000035">
    <property type="protein sequence ID" value="KFA93889.1"/>
    <property type="molecule type" value="Genomic_DNA"/>
</dbReference>
<evidence type="ECO:0000313" key="5">
    <source>
        <dbReference type="Proteomes" id="UP000028547"/>
    </source>
</evidence>
<reference evidence="4 5" key="1">
    <citation type="submission" date="2014-07" db="EMBL/GenBank/DDBJ databases">
        <title>Draft Genome Sequence of Gephyronic Acid Producer, Cystobacter violaceus Strain Cb vi76.</title>
        <authorList>
            <person name="Stevens D.C."/>
            <person name="Young J."/>
            <person name="Carmichael R."/>
            <person name="Tan J."/>
            <person name="Taylor R.E."/>
        </authorList>
    </citation>
    <scope>NUCLEOTIDE SEQUENCE [LARGE SCALE GENOMIC DNA]</scope>
    <source>
        <strain evidence="4 5">Cb vi76</strain>
    </source>
</reference>
<keyword evidence="2" id="KW-0812">Transmembrane</keyword>
<accession>A0A084SZK4</accession>
<sequence length="265" mass="28762">MRASRGNPHSGRESGQVAVESAIVLPLFVFLILGILQLGLMHQARLLTKYAAYKAVRAGSLHSANMEKMELAAVAVLLPLISRDVGGGEYIRSINSASDFVTKWNWAGVKTNKMPDANLKFAKVTICGPTKDELGGGGGKEMDFDDPANSTGGFDEWERGQRTKLRIQVTFNYRMPIPFANWVIHGAARNKEAPEVLRLGKKSSGGLKSLENGGAPGGGSDPYASAASRGLYIFPIRATYTMRMQSNFFLSRNALPTSNQCQFAF</sequence>
<keyword evidence="2" id="KW-0472">Membrane</keyword>
<protein>
    <recommendedName>
        <fullName evidence="3">TadE-like domain-containing protein</fullName>
    </recommendedName>
</protein>
<proteinExistence type="predicted"/>
<gene>
    <name evidence="4" type="ORF">Q664_06365</name>
</gene>
<evidence type="ECO:0000313" key="4">
    <source>
        <dbReference type="EMBL" id="KFA93889.1"/>
    </source>
</evidence>
<dbReference type="RefSeq" id="WP_043390890.1">
    <property type="nucleotide sequence ID" value="NZ_JPMI01000035.1"/>
</dbReference>
<evidence type="ECO:0000256" key="1">
    <source>
        <dbReference type="SAM" id="MobiDB-lite"/>
    </source>
</evidence>
<dbReference type="AlphaFoldDB" id="A0A084SZK4"/>
<comment type="caution">
    <text evidence="4">The sequence shown here is derived from an EMBL/GenBank/DDBJ whole genome shotgun (WGS) entry which is preliminary data.</text>
</comment>
<dbReference type="Proteomes" id="UP000028547">
    <property type="component" value="Unassembled WGS sequence"/>
</dbReference>
<feature type="domain" description="TadE-like" evidence="3">
    <location>
        <begin position="15"/>
        <end position="57"/>
    </location>
</feature>
<dbReference type="InterPro" id="IPR012495">
    <property type="entry name" value="TadE-like_dom"/>
</dbReference>
<feature type="region of interest" description="Disordered" evidence="1">
    <location>
        <begin position="136"/>
        <end position="156"/>
    </location>
</feature>
<organism evidence="4 5">
    <name type="scientific">Archangium violaceum Cb vi76</name>
    <dbReference type="NCBI Taxonomy" id="1406225"/>
    <lineage>
        <taxon>Bacteria</taxon>
        <taxon>Pseudomonadati</taxon>
        <taxon>Myxococcota</taxon>
        <taxon>Myxococcia</taxon>
        <taxon>Myxococcales</taxon>
        <taxon>Cystobacterineae</taxon>
        <taxon>Archangiaceae</taxon>
        <taxon>Archangium</taxon>
    </lineage>
</organism>
<evidence type="ECO:0000256" key="2">
    <source>
        <dbReference type="SAM" id="Phobius"/>
    </source>
</evidence>
<dbReference type="Pfam" id="PF07811">
    <property type="entry name" value="TadE"/>
    <property type="match status" value="1"/>
</dbReference>